<dbReference type="OrthoDB" id="8193820at2759"/>
<keyword evidence="4" id="KW-1185">Reference proteome</keyword>
<feature type="coiled-coil region" evidence="1">
    <location>
        <begin position="226"/>
        <end position="274"/>
    </location>
</feature>
<feature type="compositionally biased region" description="Polar residues" evidence="2">
    <location>
        <begin position="88"/>
        <end position="101"/>
    </location>
</feature>
<dbReference type="EMBL" id="OU892286">
    <property type="protein sequence ID" value="CAH1122878.1"/>
    <property type="molecule type" value="Genomic_DNA"/>
</dbReference>
<name>A0A9P0DH77_9CUCU</name>
<organism evidence="3 4">
    <name type="scientific">Ceutorhynchus assimilis</name>
    <name type="common">cabbage seed weevil</name>
    <dbReference type="NCBI Taxonomy" id="467358"/>
    <lineage>
        <taxon>Eukaryota</taxon>
        <taxon>Metazoa</taxon>
        <taxon>Ecdysozoa</taxon>
        <taxon>Arthropoda</taxon>
        <taxon>Hexapoda</taxon>
        <taxon>Insecta</taxon>
        <taxon>Pterygota</taxon>
        <taxon>Neoptera</taxon>
        <taxon>Endopterygota</taxon>
        <taxon>Coleoptera</taxon>
        <taxon>Polyphaga</taxon>
        <taxon>Cucujiformia</taxon>
        <taxon>Curculionidae</taxon>
        <taxon>Ceutorhynchinae</taxon>
        <taxon>Ceutorhynchus</taxon>
    </lineage>
</organism>
<sequence length="406" mass="46648">MKRCHSTSKSELHATRPETAGKTTKTLKNSSQTPQCKDRRFSSDKMVHTNYQNVRRGTASKQQNVLPEANSSSNMLHFEEIPLEEQVKTTPKQRSKSTVSDRQPWGQLLNKHTNSENESVFGKFDPLRTLHFLARELQTNLTIRLPGETNLQEILKAMQAALKRIPPEVASLVHLQQFNILPSPSYCTSPNQNTSESKPELEEIQKLIKDGTKKLEDTCTHLETICGDLRDEKINLESKLQQEQSSLKYLQIRLEEMERSNTQSMQNLTKKEDEICQLKSSIENLEARLQISGNGNLQSQLAELKSSNSYKEQHCLKLEHKLRLCAIEKEKYLAILEVRDRQIYEIRHEMTQLQESVNEQLIELHNYALASVPAEPQVGDCSSIWLNKNEDLEGENVHKMPTRDTY</sequence>
<keyword evidence="1" id="KW-0175">Coiled coil</keyword>
<reference evidence="3" key="1">
    <citation type="submission" date="2022-01" db="EMBL/GenBank/DDBJ databases">
        <authorList>
            <person name="King R."/>
        </authorList>
    </citation>
    <scope>NUCLEOTIDE SEQUENCE</scope>
</reference>
<evidence type="ECO:0000256" key="1">
    <source>
        <dbReference type="SAM" id="Coils"/>
    </source>
</evidence>
<protein>
    <submittedName>
        <fullName evidence="3">Uncharacterized protein</fullName>
    </submittedName>
</protein>
<feature type="compositionally biased region" description="Polar residues" evidence="2">
    <location>
        <begin position="21"/>
        <end position="35"/>
    </location>
</feature>
<evidence type="ECO:0000313" key="4">
    <source>
        <dbReference type="Proteomes" id="UP001152799"/>
    </source>
</evidence>
<evidence type="ECO:0000256" key="2">
    <source>
        <dbReference type="SAM" id="MobiDB-lite"/>
    </source>
</evidence>
<gene>
    <name evidence="3" type="ORF">CEUTPL_LOCUS1914</name>
</gene>
<dbReference type="AlphaFoldDB" id="A0A9P0DH77"/>
<feature type="region of interest" description="Disordered" evidence="2">
    <location>
        <begin position="86"/>
        <end position="114"/>
    </location>
</feature>
<proteinExistence type="predicted"/>
<feature type="compositionally biased region" description="Basic and acidic residues" evidence="2">
    <location>
        <begin position="36"/>
        <end position="45"/>
    </location>
</feature>
<feature type="region of interest" description="Disordered" evidence="2">
    <location>
        <begin position="1"/>
        <end position="45"/>
    </location>
</feature>
<dbReference type="Proteomes" id="UP001152799">
    <property type="component" value="Chromosome 10"/>
</dbReference>
<evidence type="ECO:0000313" key="3">
    <source>
        <dbReference type="EMBL" id="CAH1122878.1"/>
    </source>
</evidence>
<accession>A0A9P0DH77</accession>